<sequence>MVWPKPLRTNVIYKIVPAIMYHTIRNVLYMAMTEFTRLSEPLDWVFMREKRSQIAFLFGVDDHWGPLQMLEEVSD</sequence>
<evidence type="ECO:0000313" key="4">
    <source>
        <dbReference type="Proteomes" id="UP000288805"/>
    </source>
</evidence>
<dbReference type="PANTHER" id="PTHR13390:SF0">
    <property type="entry name" value="LIPID DROPLET-ASSOCIATED HYDROLASE"/>
    <property type="match status" value="1"/>
</dbReference>
<protein>
    <submittedName>
        <fullName evidence="3">Uncharacterized protein</fullName>
    </submittedName>
</protein>
<organism evidence="3 4">
    <name type="scientific">Vitis vinifera</name>
    <name type="common">Grape</name>
    <dbReference type="NCBI Taxonomy" id="29760"/>
    <lineage>
        <taxon>Eukaryota</taxon>
        <taxon>Viridiplantae</taxon>
        <taxon>Streptophyta</taxon>
        <taxon>Embryophyta</taxon>
        <taxon>Tracheophyta</taxon>
        <taxon>Spermatophyta</taxon>
        <taxon>Magnoliopsida</taxon>
        <taxon>eudicotyledons</taxon>
        <taxon>Gunneridae</taxon>
        <taxon>Pentapetalae</taxon>
        <taxon>rosids</taxon>
        <taxon>Vitales</taxon>
        <taxon>Vitaceae</taxon>
        <taxon>Viteae</taxon>
        <taxon>Vitis</taxon>
    </lineage>
</organism>
<keyword evidence="1" id="KW-0378">Hydrolase</keyword>
<name>A0A438JAG8_VITVI</name>
<dbReference type="InterPro" id="IPR019363">
    <property type="entry name" value="LDAH"/>
</dbReference>
<evidence type="ECO:0000313" key="2">
    <source>
        <dbReference type="EMBL" id="RVW20822.1"/>
    </source>
</evidence>
<evidence type="ECO:0000313" key="3">
    <source>
        <dbReference type="EMBL" id="RVX05957.1"/>
    </source>
</evidence>
<dbReference type="EMBL" id="QGNW01002335">
    <property type="protein sequence ID" value="RVW20822.1"/>
    <property type="molecule type" value="Genomic_DNA"/>
</dbReference>
<dbReference type="GO" id="GO:0005811">
    <property type="term" value="C:lipid droplet"/>
    <property type="evidence" value="ECO:0007669"/>
    <property type="project" value="InterPro"/>
</dbReference>
<dbReference type="GO" id="GO:0016298">
    <property type="term" value="F:lipase activity"/>
    <property type="evidence" value="ECO:0007669"/>
    <property type="project" value="InterPro"/>
</dbReference>
<proteinExistence type="predicted"/>
<dbReference type="EMBL" id="QGNW01000053">
    <property type="protein sequence ID" value="RVX05957.1"/>
    <property type="molecule type" value="Genomic_DNA"/>
</dbReference>
<evidence type="ECO:0000256" key="1">
    <source>
        <dbReference type="ARBA" id="ARBA00022801"/>
    </source>
</evidence>
<dbReference type="Proteomes" id="UP000288805">
    <property type="component" value="Unassembled WGS sequence"/>
</dbReference>
<dbReference type="Pfam" id="PF10230">
    <property type="entry name" value="LIDHydrolase"/>
    <property type="match status" value="1"/>
</dbReference>
<comment type="caution">
    <text evidence="3">The sequence shown here is derived from an EMBL/GenBank/DDBJ whole genome shotgun (WGS) entry which is preliminary data.</text>
</comment>
<dbReference type="AlphaFoldDB" id="A0A438JAG8"/>
<dbReference type="GO" id="GO:0019915">
    <property type="term" value="P:lipid storage"/>
    <property type="evidence" value="ECO:0007669"/>
    <property type="project" value="InterPro"/>
</dbReference>
<gene>
    <name evidence="3" type="ORF">CK203_018826</name>
    <name evidence="2" type="ORF">CK203_110420</name>
</gene>
<accession>A0A438JAG8</accession>
<reference evidence="3 4" key="1">
    <citation type="journal article" date="2018" name="PLoS Genet.">
        <title>Population sequencing reveals clonal diversity and ancestral inbreeding in the grapevine cultivar Chardonnay.</title>
        <authorList>
            <person name="Roach M.J."/>
            <person name="Johnson D.L."/>
            <person name="Bohlmann J."/>
            <person name="van Vuuren H.J."/>
            <person name="Jones S.J."/>
            <person name="Pretorius I.S."/>
            <person name="Schmidt S.A."/>
            <person name="Borneman A.R."/>
        </authorList>
    </citation>
    <scope>NUCLEOTIDE SEQUENCE [LARGE SCALE GENOMIC DNA]</scope>
    <source>
        <strain evidence="4">cv. Chardonnay</strain>
        <strain evidence="3">I10V1</strain>
        <tissue evidence="3">Leaf</tissue>
    </source>
</reference>
<dbReference type="PANTHER" id="PTHR13390">
    <property type="entry name" value="LIPASE"/>
    <property type="match status" value="1"/>
</dbReference>